<dbReference type="AlphaFoldDB" id="A0A023G1J4"/>
<evidence type="ECO:0000256" key="1">
    <source>
        <dbReference type="SAM" id="SignalP"/>
    </source>
</evidence>
<feature type="signal peptide" evidence="1">
    <location>
        <begin position="1"/>
        <end position="21"/>
    </location>
</feature>
<sequence length="193" mass="21852">MATEYLKAASLIASWIVLCAGRNIGPNPQRDKTNVEKMLKDWKLTLDSAHEGLYDIPERPCWNSTQVGTHLLTHRIDYSEQTYSYASRSLTWLKASFDVTYSVSANGNNAQLLVSLSDDVLCAVWVVRPTPQQEESARQALLQTVSAKDRDKVEIFTLEKKARNQCAQALSQMCSRQGKQIYQRYFSAKNKIS</sequence>
<dbReference type="EMBL" id="GBBM01007352">
    <property type="protein sequence ID" value="JAC28066.1"/>
    <property type="molecule type" value="mRNA"/>
</dbReference>
<keyword evidence="1" id="KW-0732">Signal</keyword>
<accession>A0A023G1J4</accession>
<evidence type="ECO:0000313" key="2">
    <source>
        <dbReference type="EMBL" id="JAC28066.1"/>
    </source>
</evidence>
<feature type="chain" id="PRO_5001517952" evidence="1">
    <location>
        <begin position="22"/>
        <end position="193"/>
    </location>
</feature>
<name>A0A023G1J4_AMBTT</name>
<reference evidence="2" key="1">
    <citation type="submission" date="2014-03" db="EMBL/GenBank/DDBJ databases">
        <title>The sialotranscriptome of Amblyomma triste, Amblyomma parvum and Amblyomma cajennense ticks, uncovered by 454-based RNA-seq.</title>
        <authorList>
            <person name="Garcia G.R."/>
            <person name="Gardinassi L.G."/>
            <person name="Ribeiro J.M."/>
            <person name="Anatriello E."/>
            <person name="Ferreira B.R."/>
            <person name="Moreira H.N."/>
            <person name="Mafra C."/>
            <person name="Olegario M.M."/>
            <person name="Szabo P.J."/>
            <person name="Miranda-Santos I.K."/>
            <person name="Maruyama S.R."/>
        </authorList>
    </citation>
    <scope>NUCLEOTIDE SEQUENCE</scope>
    <source>
        <strain evidence="2">Mato Grasso do Sul</strain>
        <tissue evidence="2">Salivary glands</tissue>
    </source>
</reference>
<organism evidence="2">
    <name type="scientific">Amblyomma triste</name>
    <name type="common">Neotropical tick</name>
    <dbReference type="NCBI Taxonomy" id="251400"/>
    <lineage>
        <taxon>Eukaryota</taxon>
        <taxon>Metazoa</taxon>
        <taxon>Ecdysozoa</taxon>
        <taxon>Arthropoda</taxon>
        <taxon>Chelicerata</taxon>
        <taxon>Arachnida</taxon>
        <taxon>Acari</taxon>
        <taxon>Parasitiformes</taxon>
        <taxon>Ixodida</taxon>
        <taxon>Ixodoidea</taxon>
        <taxon>Ixodidae</taxon>
        <taxon>Amblyomminae</taxon>
        <taxon>Amblyomma</taxon>
    </lineage>
</organism>
<proteinExistence type="evidence at transcript level"/>
<protein>
    <submittedName>
        <fullName evidence="2">Putative secreted protein</fullName>
    </submittedName>
</protein>